<dbReference type="Gene3D" id="3.30.420.10">
    <property type="entry name" value="Ribonuclease H-like superfamily/Ribonuclease H"/>
    <property type="match status" value="1"/>
</dbReference>
<accession>A0ABW3XPV2</accession>
<evidence type="ECO:0000256" key="1">
    <source>
        <dbReference type="ARBA" id="ARBA00000077"/>
    </source>
</evidence>
<evidence type="ECO:0000256" key="8">
    <source>
        <dbReference type="ARBA" id="ARBA00022801"/>
    </source>
</evidence>
<feature type="binding site" evidence="10">
    <location>
        <position position="14"/>
    </location>
    <ligand>
        <name>Mg(2+)</name>
        <dbReference type="ChEBI" id="CHEBI:18420"/>
        <label>2</label>
    </ligand>
</feature>
<dbReference type="GO" id="GO:0004523">
    <property type="term" value="F:RNA-DNA hybrid ribonuclease activity"/>
    <property type="evidence" value="ECO:0007669"/>
    <property type="project" value="UniProtKB-EC"/>
</dbReference>
<dbReference type="CDD" id="cd09278">
    <property type="entry name" value="RNase_HI_prokaryote_like"/>
    <property type="match status" value="1"/>
</dbReference>
<dbReference type="PANTHER" id="PTHR10642:SF26">
    <property type="entry name" value="RIBONUCLEASE H1"/>
    <property type="match status" value="1"/>
</dbReference>
<comment type="cofactor">
    <cofactor evidence="10">
        <name>Mg(2+)</name>
        <dbReference type="ChEBI" id="CHEBI:18420"/>
    </cofactor>
    <text evidence="10">Binds 1 Mg(2+) ion per subunit. May bind a second metal ion at a regulatory site, or after substrate binding.</text>
</comment>
<comment type="caution">
    <text evidence="13">The sequence shown here is derived from an EMBL/GenBank/DDBJ whole genome shotgun (WGS) entry which is preliminary data.</text>
</comment>
<comment type="subcellular location">
    <subcellularLocation>
        <location evidence="10">Cytoplasm</location>
    </subcellularLocation>
</comment>
<dbReference type="InterPro" id="IPR022892">
    <property type="entry name" value="RNaseHI"/>
</dbReference>
<dbReference type="SUPFAM" id="SSF53098">
    <property type="entry name" value="Ribonuclease H-like"/>
    <property type="match status" value="1"/>
</dbReference>
<dbReference type="Pfam" id="PF00075">
    <property type="entry name" value="RNase_H"/>
    <property type="match status" value="1"/>
</dbReference>
<comment type="catalytic activity">
    <reaction evidence="1 10">
        <text>Endonucleolytic cleavage to 5'-phosphomonoester.</text>
        <dbReference type="EC" id="3.1.26.4"/>
    </reaction>
</comment>
<evidence type="ECO:0000256" key="3">
    <source>
        <dbReference type="ARBA" id="ARBA00011245"/>
    </source>
</evidence>
<feature type="binding site" evidence="10">
    <location>
        <position position="76"/>
    </location>
    <ligand>
        <name>Mg(2+)</name>
        <dbReference type="ChEBI" id="CHEBI:18420"/>
        <label>1</label>
    </ligand>
</feature>
<feature type="domain" description="RNase H type-1" evidence="12">
    <location>
        <begin position="5"/>
        <end position="150"/>
    </location>
</feature>
<evidence type="ECO:0000256" key="9">
    <source>
        <dbReference type="ARBA" id="ARBA00022842"/>
    </source>
</evidence>
<feature type="compositionally biased region" description="Low complexity" evidence="11">
    <location>
        <begin position="143"/>
        <end position="155"/>
    </location>
</feature>
<evidence type="ECO:0000256" key="2">
    <source>
        <dbReference type="ARBA" id="ARBA00005300"/>
    </source>
</evidence>
<evidence type="ECO:0000256" key="7">
    <source>
        <dbReference type="ARBA" id="ARBA00022759"/>
    </source>
</evidence>
<dbReference type="InterPro" id="IPR012337">
    <property type="entry name" value="RNaseH-like_sf"/>
</dbReference>
<evidence type="ECO:0000256" key="5">
    <source>
        <dbReference type="ARBA" id="ARBA00022722"/>
    </source>
</evidence>
<evidence type="ECO:0000256" key="6">
    <source>
        <dbReference type="ARBA" id="ARBA00022723"/>
    </source>
</evidence>
<keyword evidence="7 10" id="KW-0255">Endonuclease</keyword>
<dbReference type="HAMAP" id="MF_00042">
    <property type="entry name" value="RNase_H"/>
    <property type="match status" value="1"/>
</dbReference>
<proteinExistence type="inferred from homology"/>
<reference evidence="14" key="1">
    <citation type="journal article" date="2019" name="Int. J. Syst. Evol. Microbiol.">
        <title>The Global Catalogue of Microorganisms (GCM) 10K type strain sequencing project: providing services to taxonomists for standard genome sequencing and annotation.</title>
        <authorList>
            <consortium name="The Broad Institute Genomics Platform"/>
            <consortium name="The Broad Institute Genome Sequencing Center for Infectious Disease"/>
            <person name="Wu L."/>
            <person name="Ma J."/>
        </authorList>
    </citation>
    <scope>NUCLEOTIDE SEQUENCE [LARGE SCALE GENOMIC DNA]</scope>
    <source>
        <strain evidence="14">CGMCC 4.7020</strain>
    </source>
</reference>
<comment type="subunit">
    <text evidence="3 10">Monomer.</text>
</comment>
<feature type="region of interest" description="Disordered" evidence="11">
    <location>
        <begin position="221"/>
        <end position="242"/>
    </location>
</feature>
<keyword evidence="5 10" id="KW-0540">Nuclease</keyword>
<dbReference type="PROSITE" id="PS50879">
    <property type="entry name" value="RNASE_H_1"/>
    <property type="match status" value="1"/>
</dbReference>
<dbReference type="EC" id="3.1.26.4" evidence="4 10"/>
<evidence type="ECO:0000313" key="13">
    <source>
        <dbReference type="EMBL" id="MFD1310273.1"/>
    </source>
</evidence>
<keyword evidence="10" id="KW-0963">Cytoplasm</keyword>
<evidence type="ECO:0000313" key="14">
    <source>
        <dbReference type="Proteomes" id="UP001597058"/>
    </source>
</evidence>
<organism evidence="13 14">
    <name type="scientific">Streptomyces kaempferi</name>
    <dbReference type="NCBI Taxonomy" id="333725"/>
    <lineage>
        <taxon>Bacteria</taxon>
        <taxon>Bacillati</taxon>
        <taxon>Actinomycetota</taxon>
        <taxon>Actinomycetes</taxon>
        <taxon>Kitasatosporales</taxon>
        <taxon>Streptomycetaceae</taxon>
        <taxon>Streptomyces</taxon>
    </lineage>
</organism>
<gene>
    <name evidence="10" type="primary">rnhA</name>
    <name evidence="13" type="ORF">ACFQ5X_31015</name>
</gene>
<dbReference type="EMBL" id="JBHTMM010000049">
    <property type="protein sequence ID" value="MFD1310273.1"/>
    <property type="molecule type" value="Genomic_DNA"/>
</dbReference>
<dbReference type="Proteomes" id="UP001597058">
    <property type="component" value="Unassembled WGS sequence"/>
</dbReference>
<dbReference type="InterPro" id="IPR036397">
    <property type="entry name" value="RNaseH_sf"/>
</dbReference>
<comment type="similarity">
    <text evidence="2 10">Belongs to the RNase H family.</text>
</comment>
<keyword evidence="9 10" id="KW-0460">Magnesium</keyword>
<sequence>MIGAMLERVVAACDGASKGNPGPAGWAWVVADGEETPTRWEAGPLGKATNNVAELTALERLLTAVSPEVPLEIRMDSQYAMKAVTTWLPGWKRKGWKTASGKPVANQELVARIDELLDGRTVEFRYVPAHQVDGDRLNDFADRAASQAAVAQQPAGSDLGSPEPPASPDTPAASGAVRRSATAKTPRQGTAAARQGASARTIKAKFPGRCVCGRSYAAGESIAKNGQGWGHPECRTSETSDV</sequence>
<feature type="compositionally biased region" description="Basic and acidic residues" evidence="11">
    <location>
        <begin position="232"/>
        <end position="242"/>
    </location>
</feature>
<keyword evidence="14" id="KW-1185">Reference proteome</keyword>
<evidence type="ECO:0000259" key="12">
    <source>
        <dbReference type="PROSITE" id="PS50879"/>
    </source>
</evidence>
<dbReference type="PANTHER" id="PTHR10642">
    <property type="entry name" value="RIBONUCLEASE H1"/>
    <property type="match status" value="1"/>
</dbReference>
<dbReference type="InterPro" id="IPR002156">
    <property type="entry name" value="RNaseH_domain"/>
</dbReference>
<evidence type="ECO:0000256" key="11">
    <source>
        <dbReference type="SAM" id="MobiDB-lite"/>
    </source>
</evidence>
<feature type="region of interest" description="Disordered" evidence="11">
    <location>
        <begin position="143"/>
        <end position="200"/>
    </location>
</feature>
<dbReference type="InterPro" id="IPR050092">
    <property type="entry name" value="RNase_H"/>
</dbReference>
<dbReference type="RefSeq" id="WP_381329560.1">
    <property type="nucleotide sequence ID" value="NZ_JBHTMM010000049.1"/>
</dbReference>
<keyword evidence="8 10" id="KW-0378">Hydrolase</keyword>
<protein>
    <recommendedName>
        <fullName evidence="4 10">Ribonuclease H</fullName>
        <shortName evidence="10">RNase H</shortName>
        <ecNumber evidence="4 10">3.1.26.4</ecNumber>
    </recommendedName>
</protein>
<feature type="binding site" evidence="10">
    <location>
        <position position="14"/>
    </location>
    <ligand>
        <name>Mg(2+)</name>
        <dbReference type="ChEBI" id="CHEBI:18420"/>
        <label>1</label>
    </ligand>
</feature>
<feature type="binding site" evidence="10">
    <location>
        <position position="54"/>
    </location>
    <ligand>
        <name>Mg(2+)</name>
        <dbReference type="ChEBI" id="CHEBI:18420"/>
        <label>1</label>
    </ligand>
</feature>
<name>A0ABW3XPV2_9ACTN</name>
<feature type="binding site" evidence="10">
    <location>
        <position position="142"/>
    </location>
    <ligand>
        <name>Mg(2+)</name>
        <dbReference type="ChEBI" id="CHEBI:18420"/>
        <label>2</label>
    </ligand>
</feature>
<comment type="function">
    <text evidence="10">Endonuclease that specifically degrades the RNA of RNA-DNA hybrids.</text>
</comment>
<evidence type="ECO:0000256" key="4">
    <source>
        <dbReference type="ARBA" id="ARBA00012180"/>
    </source>
</evidence>
<keyword evidence="6 10" id="KW-0479">Metal-binding</keyword>
<evidence type="ECO:0000256" key="10">
    <source>
        <dbReference type="HAMAP-Rule" id="MF_00042"/>
    </source>
</evidence>